<reference evidence="1 2" key="1">
    <citation type="submission" date="2022-04" db="EMBL/GenBank/DDBJ databases">
        <title>Positive selection, recombination, and allopatry shape intraspecific diversity of widespread and dominant cyanobacteria.</title>
        <authorList>
            <person name="Wei J."/>
            <person name="Shu W."/>
            <person name="Hu C."/>
        </authorList>
    </citation>
    <scope>NUCLEOTIDE SEQUENCE [LARGE SCALE GENOMIC DNA]</scope>
    <source>
        <strain evidence="1 2">AS-A4</strain>
    </source>
</reference>
<evidence type="ECO:0000313" key="2">
    <source>
        <dbReference type="Proteomes" id="UP001476950"/>
    </source>
</evidence>
<gene>
    <name evidence="1" type="ORF">NDI38_22560</name>
</gene>
<sequence length="107" mass="12230">MKKLLQEKGLWDLPIGYHNESKEMVALGNIADPLNALQSIRSLDQSQRENLVIERWRAGGWSDLISDDESITVNRAIKEVQENTEYGQDLVKLHIRAIEMLLEDLTA</sequence>
<dbReference type="RefSeq" id="WP_206756052.1">
    <property type="nucleotide sequence ID" value="NZ_JAMPLM010000029.1"/>
</dbReference>
<accession>A0ABV0KPP8</accession>
<name>A0ABV0KPP8_9CYAN</name>
<proteinExistence type="predicted"/>
<dbReference type="EMBL" id="JAMPLM010000029">
    <property type="protein sequence ID" value="MEP1061218.1"/>
    <property type="molecule type" value="Genomic_DNA"/>
</dbReference>
<comment type="caution">
    <text evidence="1">The sequence shown here is derived from an EMBL/GenBank/DDBJ whole genome shotgun (WGS) entry which is preliminary data.</text>
</comment>
<protein>
    <submittedName>
        <fullName evidence="1">Uncharacterized protein</fullName>
    </submittedName>
</protein>
<evidence type="ECO:0000313" key="1">
    <source>
        <dbReference type="EMBL" id="MEP1061218.1"/>
    </source>
</evidence>
<dbReference type="Proteomes" id="UP001476950">
    <property type="component" value="Unassembled WGS sequence"/>
</dbReference>
<keyword evidence="2" id="KW-1185">Reference proteome</keyword>
<organism evidence="1 2">
    <name type="scientific">Stenomitos frigidus AS-A4</name>
    <dbReference type="NCBI Taxonomy" id="2933935"/>
    <lineage>
        <taxon>Bacteria</taxon>
        <taxon>Bacillati</taxon>
        <taxon>Cyanobacteriota</taxon>
        <taxon>Cyanophyceae</taxon>
        <taxon>Leptolyngbyales</taxon>
        <taxon>Leptolyngbyaceae</taxon>
        <taxon>Stenomitos</taxon>
    </lineage>
</organism>